<dbReference type="Proteomes" id="UP000030746">
    <property type="component" value="Unassembled WGS sequence"/>
</dbReference>
<keyword evidence="3" id="KW-1185">Reference proteome</keyword>
<feature type="signal peptide" evidence="1">
    <location>
        <begin position="1"/>
        <end position="26"/>
    </location>
</feature>
<feature type="chain" id="PRO_5004716951" description="Glycoside hydrolase family 38 N-terminal domain-containing protein" evidence="1">
    <location>
        <begin position="27"/>
        <end position="684"/>
    </location>
</feature>
<dbReference type="CDD" id="cd10791">
    <property type="entry name" value="GH38N_AMII_like_1"/>
    <property type="match status" value="1"/>
</dbReference>
<dbReference type="HOGENOM" id="CLU_020889_0_0_1"/>
<reference evidence="2 3" key="1">
    <citation type="journal article" date="2013" name="Nature">
        <title>Insights into bilaterian evolution from three spiralian genomes.</title>
        <authorList>
            <person name="Simakov O."/>
            <person name="Marletaz F."/>
            <person name="Cho S.J."/>
            <person name="Edsinger-Gonzales E."/>
            <person name="Havlak P."/>
            <person name="Hellsten U."/>
            <person name="Kuo D.H."/>
            <person name="Larsson T."/>
            <person name="Lv J."/>
            <person name="Arendt D."/>
            <person name="Savage R."/>
            <person name="Osoegawa K."/>
            <person name="de Jong P."/>
            <person name="Grimwood J."/>
            <person name="Chapman J.A."/>
            <person name="Shapiro H."/>
            <person name="Aerts A."/>
            <person name="Otillar R.P."/>
            <person name="Terry A.Y."/>
            <person name="Boore J.L."/>
            <person name="Grigoriev I.V."/>
            <person name="Lindberg D.R."/>
            <person name="Seaver E.C."/>
            <person name="Weisblat D.A."/>
            <person name="Putnam N.H."/>
            <person name="Rokhsar D.S."/>
        </authorList>
    </citation>
    <scope>NUCLEOTIDE SEQUENCE [LARGE SCALE GENOMIC DNA]</scope>
</reference>
<evidence type="ECO:0000256" key="1">
    <source>
        <dbReference type="SAM" id="SignalP"/>
    </source>
</evidence>
<dbReference type="OrthoDB" id="197879at2759"/>
<dbReference type="KEGG" id="lgi:LOTGIDRAFT_160458"/>
<organism evidence="2 3">
    <name type="scientific">Lottia gigantea</name>
    <name type="common">Giant owl limpet</name>
    <dbReference type="NCBI Taxonomy" id="225164"/>
    <lineage>
        <taxon>Eukaryota</taxon>
        <taxon>Metazoa</taxon>
        <taxon>Spiralia</taxon>
        <taxon>Lophotrochozoa</taxon>
        <taxon>Mollusca</taxon>
        <taxon>Gastropoda</taxon>
        <taxon>Patellogastropoda</taxon>
        <taxon>Lottioidea</taxon>
        <taxon>Lottiidae</taxon>
        <taxon>Lottia</taxon>
    </lineage>
</organism>
<proteinExistence type="predicted"/>
<keyword evidence="1" id="KW-0732">Signal</keyword>
<dbReference type="GeneID" id="20238397"/>
<name>V4AKV3_LOTGI</name>
<dbReference type="CTD" id="20238397"/>
<dbReference type="OMA" id="DVNFIFW"/>
<gene>
    <name evidence="2" type="ORF">LOTGIDRAFT_160458</name>
</gene>
<evidence type="ECO:0000313" key="2">
    <source>
        <dbReference type="EMBL" id="ESO95330.1"/>
    </source>
</evidence>
<dbReference type="AlphaFoldDB" id="V4AKV3"/>
<dbReference type="EMBL" id="KB201656">
    <property type="protein sequence ID" value="ESO95330.1"/>
    <property type="molecule type" value="Genomic_DNA"/>
</dbReference>
<sequence>MNYKMILNKYTLVLGIILVCTQPCITDVNITKVHLIFMNHLDVGFNGITPQTGFVINVINKYFTKYFPGAIELALQMNFLGYRERLIYTTHPWLVSLYLDCPQNLTMSGIQLMCPTEEQREGFLYAAKRGDITWHAGPMNMQYEALDTAMVNFSLKLSEDMDARMDIKRRHRVLSQRDVPGMTRALIPIFNNHGIEGVTVGVNSVSSPPAVPKIFKWVFQNSSVIAMWHPGGYPIKPGSFPSMPLGLSRDNCVTFEQFDEAMCFSFRGDNQGPPTSIAEVLNSYEIVRGQFPGAIVEGSAFENFVEVVQSVKDKLPVVDQEIGDTWIQGISSDPGKTAMMRGFFRARTACLTSAPNFEDVISSWSEQRQFIDLALETLGDHPLVQAVEEEYKQLVPQAPDLSKYKQLSATTFDCQNGFKFSFAADGSLNKLQDKDGRNWASKSQPIGQLLYKTYNDTDFDSFQKQYVLNHYYWFQVGKWNLTANCPTCESTIWNTKLQKLYAASDGSCDVVALLAMEEDRATSFYGAPPKIYVKYLSSSNTFLSIEVQLFGKKPTRLAESLSLSFQPIRQEGSKWYLHKLGQLIDPLNVVTNGSQRLHAVDEGVQYKDSNGKGMMIGSKDVGLATVHQTPTDVSVLPVPLTPIQSISGVSYNIFNNVWDCNYIFWYPFLKQDSNSKYRFSITFS</sequence>
<protein>
    <recommendedName>
        <fullName evidence="4">Glycoside hydrolase family 38 N-terminal domain-containing protein</fullName>
    </recommendedName>
</protein>
<dbReference type="InterPro" id="IPR032482">
    <property type="entry name" value="DUF5054"/>
</dbReference>
<evidence type="ECO:0000313" key="3">
    <source>
        <dbReference type="Proteomes" id="UP000030746"/>
    </source>
</evidence>
<dbReference type="STRING" id="225164.V4AKV3"/>
<evidence type="ECO:0008006" key="4">
    <source>
        <dbReference type="Google" id="ProtNLM"/>
    </source>
</evidence>
<dbReference type="RefSeq" id="XP_009053843.1">
    <property type="nucleotide sequence ID" value="XM_009055595.1"/>
</dbReference>
<dbReference type="Pfam" id="PF16477">
    <property type="entry name" value="DUF5054"/>
    <property type="match status" value="1"/>
</dbReference>
<accession>V4AKV3</accession>